<organism evidence="2 3">
    <name type="scientific">Aquirhabdus parva</name>
    <dbReference type="NCBI Taxonomy" id="2283318"/>
    <lineage>
        <taxon>Bacteria</taxon>
        <taxon>Pseudomonadati</taxon>
        <taxon>Pseudomonadota</taxon>
        <taxon>Gammaproteobacteria</taxon>
        <taxon>Moraxellales</taxon>
        <taxon>Moraxellaceae</taxon>
        <taxon>Aquirhabdus</taxon>
    </lineage>
</organism>
<keyword evidence="1" id="KW-1133">Transmembrane helix</keyword>
<accession>A0A345P4N6</accession>
<gene>
    <name evidence="2" type="ORF">HYN46_04960</name>
</gene>
<feature type="transmembrane region" description="Helical" evidence="1">
    <location>
        <begin position="86"/>
        <end position="109"/>
    </location>
</feature>
<reference evidence="2 3" key="1">
    <citation type="submission" date="2018-07" db="EMBL/GenBank/DDBJ databases">
        <title>Genome sequencing of Moraxellaceae gen. HYN0046.</title>
        <authorList>
            <person name="Kim M."/>
            <person name="Yi H."/>
        </authorList>
    </citation>
    <scope>NUCLEOTIDE SEQUENCE [LARGE SCALE GENOMIC DNA]</scope>
    <source>
        <strain evidence="2 3">HYN0046</strain>
    </source>
</reference>
<dbReference type="RefSeq" id="WP_114898355.1">
    <property type="nucleotide sequence ID" value="NZ_CP031222.1"/>
</dbReference>
<keyword evidence="3" id="KW-1185">Reference proteome</keyword>
<dbReference type="AlphaFoldDB" id="A0A345P4N6"/>
<dbReference type="KEGG" id="mbah:HYN46_04960"/>
<name>A0A345P4N6_9GAMM</name>
<protein>
    <recommendedName>
        <fullName evidence="4">DUF350 domain-containing protein</fullName>
    </recommendedName>
</protein>
<feature type="transmembrane region" description="Helical" evidence="1">
    <location>
        <begin position="61"/>
        <end position="80"/>
    </location>
</feature>
<dbReference type="OrthoDB" id="345818at2"/>
<keyword evidence="1" id="KW-0812">Transmembrane</keyword>
<keyword evidence="1" id="KW-0472">Membrane</keyword>
<evidence type="ECO:0008006" key="4">
    <source>
        <dbReference type="Google" id="ProtNLM"/>
    </source>
</evidence>
<evidence type="ECO:0000313" key="2">
    <source>
        <dbReference type="EMBL" id="AXI02245.1"/>
    </source>
</evidence>
<evidence type="ECO:0000313" key="3">
    <source>
        <dbReference type="Proteomes" id="UP000253940"/>
    </source>
</evidence>
<dbReference type="Proteomes" id="UP000253940">
    <property type="component" value="Chromosome"/>
</dbReference>
<feature type="transmembrane region" description="Helical" evidence="1">
    <location>
        <begin position="16"/>
        <end position="40"/>
    </location>
</feature>
<feature type="transmembrane region" description="Helical" evidence="1">
    <location>
        <begin position="130"/>
        <end position="151"/>
    </location>
</feature>
<proteinExistence type="predicted"/>
<dbReference type="EMBL" id="CP031222">
    <property type="protein sequence ID" value="AXI02245.1"/>
    <property type="molecule type" value="Genomic_DNA"/>
</dbReference>
<sequence length="167" mass="18024">MNDLSQAFLVSFQNSAVALAALGSGLLLLVGLLTGVWKYLAIMNSEKSRAPYYVDIAHRASLMYSFSALVLAVLAGLSVWPPIHNFWAVAANLIYFIAAISTYVIHGALRDTSNQLARPHRLGKATLPNILISGFMWSLIVAEVGGTVVLLSGATVRLWPVIAQVWS</sequence>
<evidence type="ECO:0000256" key="1">
    <source>
        <dbReference type="SAM" id="Phobius"/>
    </source>
</evidence>